<dbReference type="AlphaFoldDB" id="A0A6I9WS59"/>
<accession>A0A6I9WS59</accession>
<dbReference type="Proteomes" id="UP000504615">
    <property type="component" value="Unplaced"/>
</dbReference>
<proteinExistence type="predicted"/>
<reference evidence="3" key="1">
    <citation type="submission" date="2025-08" db="UniProtKB">
        <authorList>
            <consortium name="RefSeq"/>
        </authorList>
    </citation>
    <scope>IDENTIFICATION</scope>
</reference>
<evidence type="ECO:0000313" key="2">
    <source>
        <dbReference type="Proteomes" id="UP000504615"/>
    </source>
</evidence>
<protein>
    <submittedName>
        <fullName evidence="3">Uncharacterized protein LOC105432170</fullName>
    </submittedName>
</protein>
<dbReference type="RefSeq" id="XP_011645142.1">
    <property type="nucleotide sequence ID" value="XM_011646840.1"/>
</dbReference>
<evidence type="ECO:0000313" key="3">
    <source>
        <dbReference type="RefSeq" id="XP_011645142.1"/>
    </source>
</evidence>
<feature type="transmembrane region" description="Helical" evidence="1">
    <location>
        <begin position="7"/>
        <end position="25"/>
    </location>
</feature>
<keyword evidence="2" id="KW-1185">Reference proteome</keyword>
<keyword evidence="1" id="KW-0472">Membrane</keyword>
<keyword evidence="1" id="KW-1133">Transmembrane helix</keyword>
<gene>
    <name evidence="3" type="primary">LOC105432170</name>
</gene>
<dbReference type="GeneID" id="105432170"/>
<evidence type="ECO:0000256" key="1">
    <source>
        <dbReference type="SAM" id="Phobius"/>
    </source>
</evidence>
<organism evidence="2 3">
    <name type="scientific">Pogonomyrmex barbatus</name>
    <name type="common">red harvester ant</name>
    <dbReference type="NCBI Taxonomy" id="144034"/>
    <lineage>
        <taxon>Eukaryota</taxon>
        <taxon>Metazoa</taxon>
        <taxon>Ecdysozoa</taxon>
        <taxon>Arthropoda</taxon>
        <taxon>Hexapoda</taxon>
        <taxon>Insecta</taxon>
        <taxon>Pterygota</taxon>
        <taxon>Neoptera</taxon>
        <taxon>Endopterygota</taxon>
        <taxon>Hymenoptera</taxon>
        <taxon>Apocrita</taxon>
        <taxon>Aculeata</taxon>
        <taxon>Formicoidea</taxon>
        <taxon>Formicidae</taxon>
        <taxon>Myrmicinae</taxon>
        <taxon>Pogonomyrmex</taxon>
    </lineage>
</organism>
<name>A0A6I9WS59_9HYME</name>
<keyword evidence="1" id="KW-0812">Transmembrane</keyword>
<feature type="transmembrane region" description="Helical" evidence="1">
    <location>
        <begin position="62"/>
        <end position="82"/>
    </location>
</feature>
<sequence length="138" mass="15987">MTLIKTIGKHLLWIIVFINLSLDVISENMTVTKNISIVSTNSTKNSTVNRTADSRRLKNETFIITSLIILIIVYTICGPVSIELIRMGMRACFENIEYFFRNGYRNTIRRLRKYFRRDHPEPAVRHEINGGIELIADN</sequence>
<dbReference type="KEGG" id="pbar:105432170"/>